<protein>
    <submittedName>
        <fullName evidence="1">Uncharacterized protein</fullName>
    </submittedName>
</protein>
<dbReference type="EMBL" id="KZ857385">
    <property type="protein sequence ID" value="RDX54384.1"/>
    <property type="molecule type" value="Genomic_DNA"/>
</dbReference>
<sequence>MVEVLGMTADNGPANDTMIDTLAQKLPGFNGKYARARCFDHIVNLCAKSVLRPFDVEKGRQGKAIEAAEKE</sequence>
<organism evidence="1 2">
    <name type="scientific">Lentinus brumalis</name>
    <dbReference type="NCBI Taxonomy" id="2498619"/>
    <lineage>
        <taxon>Eukaryota</taxon>
        <taxon>Fungi</taxon>
        <taxon>Dikarya</taxon>
        <taxon>Basidiomycota</taxon>
        <taxon>Agaricomycotina</taxon>
        <taxon>Agaricomycetes</taxon>
        <taxon>Polyporales</taxon>
        <taxon>Polyporaceae</taxon>
        <taxon>Lentinus</taxon>
    </lineage>
</organism>
<accession>A0A371DPE4</accession>
<dbReference type="AlphaFoldDB" id="A0A371DPE4"/>
<gene>
    <name evidence="1" type="ORF">OH76DRAFT_1341219</name>
</gene>
<evidence type="ECO:0000313" key="1">
    <source>
        <dbReference type="EMBL" id="RDX54384.1"/>
    </source>
</evidence>
<evidence type="ECO:0000313" key="2">
    <source>
        <dbReference type="Proteomes" id="UP000256964"/>
    </source>
</evidence>
<proteinExistence type="predicted"/>
<dbReference type="Proteomes" id="UP000256964">
    <property type="component" value="Unassembled WGS sequence"/>
</dbReference>
<feature type="non-terminal residue" evidence="1">
    <location>
        <position position="71"/>
    </location>
</feature>
<name>A0A371DPE4_9APHY</name>
<reference evidence="1 2" key="1">
    <citation type="journal article" date="2018" name="Biotechnol. Biofuels">
        <title>Integrative visual omics of the white-rot fungus Polyporus brumalis exposes the biotechnological potential of its oxidative enzymes for delignifying raw plant biomass.</title>
        <authorList>
            <person name="Miyauchi S."/>
            <person name="Rancon A."/>
            <person name="Drula E."/>
            <person name="Hage H."/>
            <person name="Chaduli D."/>
            <person name="Favel A."/>
            <person name="Grisel S."/>
            <person name="Henrissat B."/>
            <person name="Herpoel-Gimbert I."/>
            <person name="Ruiz-Duenas F.J."/>
            <person name="Chevret D."/>
            <person name="Hainaut M."/>
            <person name="Lin J."/>
            <person name="Wang M."/>
            <person name="Pangilinan J."/>
            <person name="Lipzen A."/>
            <person name="Lesage-Meessen L."/>
            <person name="Navarro D."/>
            <person name="Riley R."/>
            <person name="Grigoriev I.V."/>
            <person name="Zhou S."/>
            <person name="Raouche S."/>
            <person name="Rosso M.N."/>
        </authorList>
    </citation>
    <scope>NUCLEOTIDE SEQUENCE [LARGE SCALE GENOMIC DNA]</scope>
    <source>
        <strain evidence="1 2">BRFM 1820</strain>
    </source>
</reference>
<keyword evidence="2" id="KW-1185">Reference proteome</keyword>
<dbReference type="OrthoDB" id="2745866at2759"/>